<proteinExistence type="predicted"/>
<sequence length="253" mass="25793">MGTETRRGLTAAELGAVGGVGGFFVLPGAPPGPGPYAPLALAYAPGPDSPLAVRVARVAEALRTPEYRVAASLVQLGLAARLWSVTLGSAALHGVFPDVSPGTLHWDPARSAPDELWWPGTAARPGTVRELRDAVQYGHLVPLGEALRAAGPVSPRLLWGNAGSALGGAVREITRWSRRHGRPDAAGRAAELAAGLLDHPDLVGTLRGPAMRRRTCCLYYRCPGGGLCGDCVFDTPPGGAAAGPGLAGGGSAP</sequence>
<evidence type="ECO:0000259" key="1">
    <source>
        <dbReference type="Pfam" id="PF11575"/>
    </source>
</evidence>
<dbReference type="Pfam" id="PF11575">
    <property type="entry name" value="FhuF_C"/>
    <property type="match status" value="1"/>
</dbReference>
<dbReference type="InterPro" id="IPR008090">
    <property type="entry name" value="Fe_iron_reduct"/>
</dbReference>
<organism evidence="2 3">
    <name type="scientific">Streptomyces sudanensis</name>
    <dbReference type="NCBI Taxonomy" id="436397"/>
    <lineage>
        <taxon>Bacteria</taxon>
        <taxon>Bacillati</taxon>
        <taxon>Actinomycetota</taxon>
        <taxon>Actinomycetes</taxon>
        <taxon>Kitasatosporales</taxon>
        <taxon>Streptomycetaceae</taxon>
        <taxon>Streptomyces</taxon>
    </lineage>
</organism>
<keyword evidence="3" id="KW-1185">Reference proteome</keyword>
<dbReference type="EMBL" id="CP095474">
    <property type="protein sequence ID" value="URN18586.1"/>
    <property type="molecule type" value="Genomic_DNA"/>
</dbReference>
<protein>
    <submittedName>
        <fullName evidence="2">(2Fe-2S)-binding protein</fullName>
    </submittedName>
</protein>
<accession>A0ABY4TLK3</accession>
<reference evidence="2" key="1">
    <citation type="submission" date="2022-04" db="EMBL/GenBank/DDBJ databases">
        <title>Systematic whole-genome sequencing reveals an unexpected diversity among actinomycetoma pathogens and provides insights into their antibacterial susceptibilities.</title>
        <authorList>
            <person name="Watson A.K."/>
            <person name="Kepplinger B."/>
            <person name="Bakhiet S.M."/>
            <person name="Mhmoud N.A."/>
            <person name="Chapman J."/>
            <person name="Allenby N."/>
            <person name="Mickiewicz K."/>
            <person name="Goodfellow M."/>
            <person name="Fahal A.H."/>
            <person name="Errington J."/>
        </authorList>
    </citation>
    <scope>NUCLEOTIDE SEQUENCE</scope>
    <source>
        <strain evidence="2">SD 504</strain>
    </source>
</reference>
<gene>
    <name evidence="2" type="ORF">MW084_01455</name>
</gene>
<dbReference type="PRINTS" id="PR01714">
    <property type="entry name" value="2FE2SRDCTASE"/>
</dbReference>
<feature type="domain" description="Ferric siderophore reductase C-terminal" evidence="1">
    <location>
        <begin position="213"/>
        <end position="232"/>
    </location>
</feature>
<dbReference type="InterPro" id="IPR024726">
    <property type="entry name" value="FhuF_C"/>
</dbReference>
<name>A0ABY4TLK3_9ACTN</name>
<evidence type="ECO:0000313" key="3">
    <source>
        <dbReference type="Proteomes" id="UP001056383"/>
    </source>
</evidence>
<dbReference type="RefSeq" id="WP_010474091.1">
    <property type="nucleotide sequence ID" value="NZ_CP095474.1"/>
</dbReference>
<evidence type="ECO:0000313" key="2">
    <source>
        <dbReference type="EMBL" id="URN18586.1"/>
    </source>
</evidence>
<dbReference type="Proteomes" id="UP001056383">
    <property type="component" value="Chromosome"/>
</dbReference>